<gene>
    <name evidence="5" type="ORF">GO594_07500</name>
    <name evidence="3" type="ORF">PtoMrB4_43670</name>
    <name evidence="4" type="ORF">R0G64_14255</name>
    <name evidence="2" type="ORF">WP8S17C03_44280</name>
</gene>
<dbReference type="Proteomes" id="UP000461288">
    <property type="component" value="Unassembled WGS sequence"/>
</dbReference>
<organism evidence="5 6">
    <name type="scientific">Metapseudomonas otitidis</name>
    <dbReference type="NCBI Taxonomy" id="319939"/>
    <lineage>
        <taxon>Bacteria</taxon>
        <taxon>Pseudomonadati</taxon>
        <taxon>Pseudomonadota</taxon>
        <taxon>Gammaproteobacteria</taxon>
        <taxon>Pseudomonadales</taxon>
        <taxon>Pseudomonadaceae</taxon>
        <taxon>Metapseudomonas</taxon>
    </lineage>
</organism>
<reference evidence="5 6" key="2">
    <citation type="submission" date="2019-12" db="EMBL/GenBank/DDBJ databases">
        <title>Draft genome sequence of Pseudomonas otitidis recovered from a chicken carcass.</title>
        <authorList>
            <person name="Vieira T.R."/>
            <person name="Oliviera E.F.C."/>
            <person name="Silva N.M.V."/>
            <person name="Sambrano G.E."/>
            <person name="Cibulski S.P."/>
            <person name="Cardoso M.R.I."/>
        </authorList>
    </citation>
    <scope>NUCLEOTIDE SEQUENCE [LARGE SCALE GENOMIC DNA]</scope>
    <source>
        <strain evidence="5 6">25_K</strain>
    </source>
</reference>
<evidence type="ECO:0000256" key="1">
    <source>
        <dbReference type="SAM" id="Phobius"/>
    </source>
</evidence>
<evidence type="ECO:0000313" key="2">
    <source>
        <dbReference type="EMBL" id="BBT18379.1"/>
    </source>
</evidence>
<evidence type="ECO:0000313" key="3">
    <source>
        <dbReference type="EMBL" id="BCA30390.1"/>
    </source>
</evidence>
<protein>
    <submittedName>
        <fullName evidence="5">Uncharacterized protein</fullName>
    </submittedName>
</protein>
<feature type="transmembrane region" description="Helical" evidence="1">
    <location>
        <begin position="6"/>
        <end position="24"/>
    </location>
</feature>
<accession>A0A1I0UL41</accession>
<evidence type="ECO:0000313" key="6">
    <source>
        <dbReference type="Proteomes" id="UP000461288"/>
    </source>
</evidence>
<keyword evidence="1" id="KW-0812">Transmembrane</keyword>
<dbReference type="EMBL" id="WTFN01000013">
    <property type="protein sequence ID" value="MWK55815.1"/>
    <property type="molecule type" value="Genomic_DNA"/>
</dbReference>
<reference evidence="4 9" key="4">
    <citation type="submission" date="2023-10" db="EMBL/GenBank/DDBJ databases">
        <title>Pseudomonas otitidis isolated from a paediatric patient with cystic fibrosis in Chile.</title>
        <authorList>
            <person name="Amsteins-Romero L."/>
            <person name="Opazo-Capurro A."/>
            <person name="Matus-Kohler M."/>
            <person name="Gonzalez-Rocha G."/>
        </authorList>
    </citation>
    <scope>NUCLEOTIDE SEQUENCE [LARGE SCALE GENOMIC DNA]</scope>
    <source>
        <strain evidence="4 9">P-714</strain>
    </source>
</reference>
<evidence type="ECO:0000313" key="5">
    <source>
        <dbReference type="EMBL" id="MWK55815.1"/>
    </source>
</evidence>
<reference evidence="2 8" key="1">
    <citation type="submission" date="2019-12" db="EMBL/GenBank/DDBJ databases">
        <title>complete genome sequences of Pseudomonas otitidis str. WP8-S17-CRE-03 isolated from wastewater treatment plant effluent.</title>
        <authorList>
            <person name="Sekizuka T."/>
            <person name="Itokawa K."/>
            <person name="Yatsu K."/>
            <person name="Inamine Y."/>
            <person name="Kuroda M."/>
        </authorList>
    </citation>
    <scope>NUCLEOTIDE SEQUENCE [LARGE SCALE GENOMIC DNA]</scope>
    <source>
        <strain evidence="2 8">WP8-S17-CRE-03</strain>
    </source>
</reference>
<name>A0A1I0UL41_9GAMM</name>
<dbReference type="STRING" id="319939.SAMN05216263_115216"/>
<evidence type="ECO:0000313" key="9">
    <source>
        <dbReference type="Proteomes" id="UP001273935"/>
    </source>
</evidence>
<evidence type="ECO:0000313" key="7">
    <source>
        <dbReference type="Proteomes" id="UP000501237"/>
    </source>
</evidence>
<dbReference type="EMBL" id="JAWJUL010000050">
    <property type="protein sequence ID" value="MDV3440593.1"/>
    <property type="molecule type" value="Genomic_DNA"/>
</dbReference>
<dbReference type="Proteomes" id="UP000501237">
    <property type="component" value="Chromosome"/>
</dbReference>
<dbReference type="GeneID" id="57399585"/>
<proteinExistence type="predicted"/>
<feature type="transmembrane region" description="Helical" evidence="1">
    <location>
        <begin position="36"/>
        <end position="53"/>
    </location>
</feature>
<evidence type="ECO:0000313" key="4">
    <source>
        <dbReference type="EMBL" id="MDV3440593.1"/>
    </source>
</evidence>
<dbReference type="RefSeq" id="WP_044414394.1">
    <property type="nucleotide sequence ID" value="NZ_AP022213.1"/>
</dbReference>
<dbReference type="EMBL" id="AP022642">
    <property type="protein sequence ID" value="BCA30390.1"/>
    <property type="molecule type" value="Genomic_DNA"/>
</dbReference>
<keyword evidence="1" id="KW-1133">Transmembrane helix</keyword>
<dbReference type="EMBL" id="AP022213">
    <property type="protein sequence ID" value="BBT18379.1"/>
    <property type="molecule type" value="Genomic_DNA"/>
</dbReference>
<keyword evidence="1" id="KW-0472">Membrane</keyword>
<reference evidence="3 7" key="3">
    <citation type="journal article" date="2020" name="Microbiol. Resour. Announc.">
        <title>Complete genome sequence of Pseudomonas otitidis strain MrB4, isolated from Lake Biwa in Japan.</title>
        <authorList>
            <person name="Miyazaki K."/>
            <person name="Hase E."/>
            <person name="Maruya T."/>
        </authorList>
    </citation>
    <scope>NUCLEOTIDE SEQUENCE [LARGE SCALE GENOMIC DNA]</scope>
    <source>
        <strain evidence="3 7">MrB4</strain>
    </source>
</reference>
<evidence type="ECO:0000313" key="8">
    <source>
        <dbReference type="Proteomes" id="UP000515591"/>
    </source>
</evidence>
<dbReference type="Proteomes" id="UP000515591">
    <property type="component" value="Chromosome"/>
</dbReference>
<dbReference type="Proteomes" id="UP001273935">
    <property type="component" value="Unassembled WGS sequence"/>
</dbReference>
<dbReference type="KEGG" id="poj:PtoMrB4_43670"/>
<keyword evidence="9" id="KW-1185">Reference proteome</keyword>
<sequence length="128" mass="13269">MKVFEVTITVGGAVGHIIIGGGIFNAKVRDTSNNRTSLYTIYMAGIGVGLPAFRATSSTFRFTDDDSKSSDSFEGYGYMGGVSVEAGAGVKIGGGIKIPNGPLIPTTVSTDYGGVDISVSHNVTRWAL</sequence>
<dbReference type="AlphaFoldDB" id="A0A1I0UL41"/>